<organism evidence="1 2">
    <name type="scientific">Helicobacter enhydrae</name>
    <dbReference type="NCBI Taxonomy" id="222136"/>
    <lineage>
        <taxon>Bacteria</taxon>
        <taxon>Pseudomonadati</taxon>
        <taxon>Campylobacterota</taxon>
        <taxon>Epsilonproteobacteria</taxon>
        <taxon>Campylobacterales</taxon>
        <taxon>Helicobacteraceae</taxon>
        <taxon>Helicobacter</taxon>
    </lineage>
</organism>
<evidence type="ECO:0000313" key="2">
    <source>
        <dbReference type="Proteomes" id="UP000092884"/>
    </source>
</evidence>
<evidence type="ECO:0000313" key="1">
    <source>
        <dbReference type="EMBL" id="ANV98329.1"/>
    </source>
</evidence>
<dbReference type="AlphaFoldDB" id="A0A1B1U6D9"/>
<dbReference type="EMBL" id="CP016503">
    <property type="protein sequence ID" value="ANV98329.1"/>
    <property type="molecule type" value="Genomic_DNA"/>
</dbReference>
<dbReference type="Proteomes" id="UP000092884">
    <property type="component" value="Chromosome"/>
</dbReference>
<protein>
    <submittedName>
        <fullName evidence="1">Uncharacterized protein</fullName>
    </submittedName>
</protein>
<dbReference type="STRING" id="222136.BBW65_05730"/>
<sequence>MKATKLERQDQMKYPNLGKNKRFLNSFCSKNAKNFVEWIPPIVSEYLVLLVSYNFSIDHLFSLLQNLFYPRIITYKNMLFFDFTFDQTSIDELILHINQQEIQKQINQVNLYQIFNPVTDEELLQIQELNRSLLFFWNLLYSSFLVFELNEDTISFYAKQDVNIEISTTKEDIFSFQSLIEELQHYDFDFCTHLEFLLAFSDFLHPSILNRKNQYFLECLFKEELRNEYQQSSNIANLELAMNIFEIDFQDQRHCENFCFFLSLVWNLGFKKRGLQIRTKIGIDEDEMFVAQISVGR</sequence>
<gene>
    <name evidence="1" type="ORF">BBW65_05730</name>
</gene>
<accession>A0A1B1U6D9</accession>
<dbReference type="RefSeq" id="WP_066340913.1">
    <property type="nucleotide sequence ID" value="NZ_CP016503.1"/>
</dbReference>
<dbReference type="KEGG" id="het:BBW65_05730"/>
<proteinExistence type="predicted"/>
<dbReference type="OrthoDB" id="9823320at2"/>
<reference evidence="2" key="1">
    <citation type="submission" date="2016-07" db="EMBL/GenBank/DDBJ databases">
        <authorList>
            <person name="Florea S."/>
            <person name="Webb J.S."/>
            <person name="Jaromczyk J."/>
            <person name="Schardl C.L."/>
        </authorList>
    </citation>
    <scope>NUCLEOTIDE SEQUENCE [LARGE SCALE GENOMIC DNA]</scope>
    <source>
        <strain evidence="2">MIT 01-6242</strain>
    </source>
</reference>
<keyword evidence="2" id="KW-1185">Reference proteome</keyword>
<name>A0A1B1U6D9_9HELI</name>